<evidence type="ECO:0000313" key="2">
    <source>
        <dbReference type="Proteomes" id="UP000075635"/>
    </source>
</evidence>
<proteinExistence type="predicted"/>
<sequence>MGHPTIYPTGVTLYDPDRSWNGYTIFQAPGLGALLIDMNGREVQLWKGLHGFPSKLLPGGQVFGSTGERNPQHGTQDQIDLVQVDWEGNVVWRFDRLEYIADPGETPRWFARQHHDFQRQGNPVGYHAPGQEPLVDRGSTFLLVHENVQNYAISEHPLLDDKIIEVDWKGNIVWQWRAHEHFEELGFDEEARAALRRDPNLRAPGASALGGASATAAGIGDWLHINSLSLLGPNRWYDAGDERFHPDNLIWDAREANIIAIVDKKTGRIAWKLGPRYDGSEAERRLGWIIGQHHAHLIPRGLPGEGNLLVFDNGGWAGYGAPNPGAPRGLKTALRDHSRVLEIDPITLEIRWQYTPREAGFVMPLDASRFYSPFISSAQRLPNGNTLITEGSDGRIFEVTPTHEIVWEYISPYWRKPPLSLNLVYRAYRAPYGWVPQLPAPRQTPVPRLDVATFRVPGAAPLGRDRVVELRDAQGYAAEADFCVATAEESGATRKPG</sequence>
<dbReference type="InterPro" id="IPR010262">
    <property type="entry name" value="Arylsulfotransferase_bact"/>
</dbReference>
<dbReference type="SUPFAM" id="SSF50998">
    <property type="entry name" value="Quinoprotein alcohol dehydrogenase-like"/>
    <property type="match status" value="1"/>
</dbReference>
<dbReference type="PANTHER" id="PTHR35340">
    <property type="entry name" value="PQQ ENZYME REPEAT PROTEIN-RELATED"/>
    <property type="match status" value="1"/>
</dbReference>
<dbReference type="InterPro" id="IPR011047">
    <property type="entry name" value="Quinoprotein_ADH-like_sf"/>
</dbReference>
<dbReference type="PANTHER" id="PTHR35340:SF5">
    <property type="entry name" value="ASST-DOMAIN-CONTAINING PROTEIN"/>
    <property type="match status" value="1"/>
</dbReference>
<dbReference type="Pfam" id="PF05935">
    <property type="entry name" value="Arylsulfotrans"/>
    <property type="match status" value="1"/>
</dbReference>
<organism evidence="1 2">
    <name type="scientific">Sorangium cellulosum</name>
    <name type="common">Polyangium cellulosum</name>
    <dbReference type="NCBI Taxonomy" id="56"/>
    <lineage>
        <taxon>Bacteria</taxon>
        <taxon>Pseudomonadati</taxon>
        <taxon>Myxococcota</taxon>
        <taxon>Polyangia</taxon>
        <taxon>Polyangiales</taxon>
        <taxon>Polyangiaceae</taxon>
        <taxon>Sorangium</taxon>
    </lineage>
</organism>
<dbReference type="Proteomes" id="UP000075635">
    <property type="component" value="Unassembled WGS sequence"/>
</dbReference>
<gene>
    <name evidence="1" type="ORF">BE17_39040</name>
</gene>
<comment type="caution">
    <text evidence="1">The sequence shown here is derived from an EMBL/GenBank/DDBJ whole genome shotgun (WGS) entry which is preliminary data.</text>
</comment>
<evidence type="ECO:0000313" key="1">
    <source>
        <dbReference type="EMBL" id="KYF80450.1"/>
    </source>
</evidence>
<reference evidence="1 2" key="1">
    <citation type="submission" date="2014-02" db="EMBL/GenBank/DDBJ databases">
        <title>The small core and large imbalanced accessory genome model reveals a collaborative survival strategy of Sorangium cellulosum strains in nature.</title>
        <authorList>
            <person name="Han K."/>
            <person name="Peng R."/>
            <person name="Blom J."/>
            <person name="Li Y.-Z."/>
        </authorList>
    </citation>
    <scope>NUCLEOTIDE SEQUENCE [LARGE SCALE GENOMIC DNA]</scope>
    <source>
        <strain evidence="1 2">So0011-07</strain>
    </source>
</reference>
<dbReference type="GO" id="GO:0004062">
    <property type="term" value="F:aryl sulfotransferase activity"/>
    <property type="evidence" value="ECO:0007669"/>
    <property type="project" value="InterPro"/>
</dbReference>
<dbReference type="EMBL" id="JEMB01002534">
    <property type="protein sequence ID" value="KYF80450.1"/>
    <property type="molecule type" value="Genomic_DNA"/>
</dbReference>
<name>A0A150RJV7_SORCE</name>
<dbReference type="InterPro" id="IPR053143">
    <property type="entry name" value="Arylsulfate_ST"/>
</dbReference>
<accession>A0A150RJV7</accession>
<dbReference type="AlphaFoldDB" id="A0A150RJV7"/>
<protein>
    <submittedName>
        <fullName evidence="1">Thioredoxin</fullName>
    </submittedName>
</protein>